<gene>
    <name evidence="13" type="ORF">HQN59_10435</name>
</gene>
<dbReference type="NCBIfam" id="TIGR00239">
    <property type="entry name" value="2oxo_dh_E1"/>
    <property type="match status" value="1"/>
</dbReference>
<dbReference type="Gene3D" id="3.40.50.970">
    <property type="match status" value="1"/>
</dbReference>
<dbReference type="Pfam" id="PF16870">
    <property type="entry name" value="OxoGdeHyase_C"/>
    <property type="match status" value="1"/>
</dbReference>
<dbReference type="GO" id="GO:0045252">
    <property type="term" value="C:oxoglutarate dehydrogenase complex"/>
    <property type="evidence" value="ECO:0007669"/>
    <property type="project" value="TreeGrafter"/>
</dbReference>
<dbReference type="GO" id="GO:0005829">
    <property type="term" value="C:cytosol"/>
    <property type="evidence" value="ECO:0007669"/>
    <property type="project" value="TreeGrafter"/>
</dbReference>
<dbReference type="Gene3D" id="3.40.50.12470">
    <property type="match status" value="1"/>
</dbReference>
<dbReference type="NCBIfam" id="NF008907">
    <property type="entry name" value="PRK12270.1"/>
    <property type="match status" value="1"/>
</dbReference>
<comment type="catalytic activity">
    <reaction evidence="11">
        <text>N(6)-[(R)-lipoyl]-L-lysyl-[protein] + 2-oxoglutarate + H(+) = N(6)-[(R)-S(8)-succinyldihydrolipoyl]-L-lysyl-[protein] + CO2</text>
        <dbReference type="Rhea" id="RHEA:12188"/>
        <dbReference type="Rhea" id="RHEA-COMP:10474"/>
        <dbReference type="Rhea" id="RHEA-COMP:20092"/>
        <dbReference type="ChEBI" id="CHEBI:15378"/>
        <dbReference type="ChEBI" id="CHEBI:16526"/>
        <dbReference type="ChEBI" id="CHEBI:16810"/>
        <dbReference type="ChEBI" id="CHEBI:83099"/>
        <dbReference type="ChEBI" id="CHEBI:83120"/>
        <dbReference type="EC" id="1.2.4.2"/>
    </reaction>
</comment>
<comment type="subunit">
    <text evidence="4">Homodimer. Part of the 2-oxoglutarate dehydrogenase (OGDH) complex composed of E1 (2-oxoglutarate dehydrogenase), E2 (dihydrolipoamide succinyltransferase) and E3 (dihydrolipoamide dehydrogenase); the complex contains multiple copies of the three enzymatic components (E1, E2 and E3).</text>
</comment>
<keyword evidence="7 13" id="KW-0560">Oxidoreductase</keyword>
<keyword evidence="14" id="KW-1185">Reference proteome</keyword>
<comment type="function">
    <text evidence="2">E1 component of the 2-oxoglutarate dehydrogenase (OGDH) complex which catalyzes the decarboxylation of 2-oxoglutarate, the first step in the conversion of 2-oxoglutarate to succinyl-CoA and CO(2).</text>
</comment>
<evidence type="ECO:0000256" key="1">
    <source>
        <dbReference type="ARBA" id="ARBA00001964"/>
    </source>
</evidence>
<evidence type="ECO:0000256" key="10">
    <source>
        <dbReference type="ARBA" id="ARBA00030680"/>
    </source>
</evidence>
<dbReference type="Pfam" id="PF16078">
    <property type="entry name" value="2-oxogl_dehyd_N"/>
    <property type="match status" value="1"/>
</dbReference>
<reference evidence="13 14" key="1">
    <citation type="submission" date="2020-06" db="EMBL/GenBank/DDBJ databases">
        <title>Schlegella sp. ID0723 isolated from air conditioner.</title>
        <authorList>
            <person name="Kim D.Y."/>
            <person name="Kim D.-U."/>
        </authorList>
    </citation>
    <scope>NUCLEOTIDE SEQUENCE [LARGE SCALE GENOMIC DNA]</scope>
    <source>
        <strain evidence="13 14">ID0723</strain>
    </source>
</reference>
<comment type="similarity">
    <text evidence="3">Belongs to the alpha-ketoglutarate dehydrogenase family.</text>
</comment>
<protein>
    <recommendedName>
        <fullName evidence="6">2-oxoglutarate dehydrogenase E1 component</fullName>
        <ecNumber evidence="5">1.2.4.2</ecNumber>
    </recommendedName>
    <alternativeName>
        <fullName evidence="10">Alpha-ketoglutarate dehydrogenase</fullName>
    </alternativeName>
</protein>
<comment type="caution">
    <text evidence="13">The sequence shown here is derived from an EMBL/GenBank/DDBJ whole genome shotgun (WGS) entry which is preliminary data.</text>
</comment>
<evidence type="ECO:0000256" key="9">
    <source>
        <dbReference type="ARBA" id="ARBA00023152"/>
    </source>
</evidence>
<evidence type="ECO:0000256" key="4">
    <source>
        <dbReference type="ARBA" id="ARBA00011301"/>
    </source>
</evidence>
<dbReference type="EC" id="1.2.4.2" evidence="5"/>
<dbReference type="GO" id="GO:0030976">
    <property type="term" value="F:thiamine pyrophosphate binding"/>
    <property type="evidence" value="ECO:0007669"/>
    <property type="project" value="InterPro"/>
</dbReference>
<evidence type="ECO:0000313" key="14">
    <source>
        <dbReference type="Proteomes" id="UP000529637"/>
    </source>
</evidence>
<dbReference type="InterPro" id="IPR032106">
    <property type="entry name" value="2-oxogl_dehyd_N"/>
</dbReference>
<dbReference type="SMART" id="SM00861">
    <property type="entry name" value="Transket_pyr"/>
    <property type="match status" value="1"/>
</dbReference>
<evidence type="ECO:0000313" key="13">
    <source>
        <dbReference type="EMBL" id="NUZ06177.1"/>
    </source>
</evidence>
<dbReference type="FunFam" id="1.10.287.1150:FF:000004">
    <property type="entry name" value="2-oxoglutarate dehydrogenase E1 component"/>
    <property type="match status" value="1"/>
</dbReference>
<dbReference type="SUPFAM" id="SSF52518">
    <property type="entry name" value="Thiamin diphosphate-binding fold (THDP-binding)"/>
    <property type="match status" value="2"/>
</dbReference>
<evidence type="ECO:0000256" key="8">
    <source>
        <dbReference type="ARBA" id="ARBA00023052"/>
    </source>
</evidence>
<dbReference type="PIRSF" id="PIRSF000157">
    <property type="entry name" value="Oxoglu_dh_E1"/>
    <property type="match status" value="1"/>
</dbReference>
<dbReference type="Pfam" id="PF00676">
    <property type="entry name" value="E1_dh"/>
    <property type="match status" value="1"/>
</dbReference>
<name>A0A7Y6NN13_9BURK</name>
<dbReference type="PANTHER" id="PTHR23152:SF4">
    <property type="entry name" value="2-OXOADIPATE DEHYDROGENASE COMPLEX COMPONENT E1"/>
    <property type="match status" value="1"/>
</dbReference>
<dbReference type="Gene3D" id="3.40.50.11610">
    <property type="entry name" value="Multifunctional 2-oxoglutarate metabolism enzyme, C-terminal domain"/>
    <property type="match status" value="1"/>
</dbReference>
<dbReference type="FunFam" id="3.40.50.12470:FF:000009">
    <property type="entry name" value="2-oxoglutarate dehydrogenase E1 component"/>
    <property type="match status" value="1"/>
</dbReference>
<dbReference type="GO" id="GO:0006096">
    <property type="term" value="P:glycolytic process"/>
    <property type="evidence" value="ECO:0007669"/>
    <property type="project" value="UniProtKB-KW"/>
</dbReference>
<organism evidence="13 14">
    <name type="scientific">Piscinibacter koreensis</name>
    <dbReference type="NCBI Taxonomy" id="2742824"/>
    <lineage>
        <taxon>Bacteria</taxon>
        <taxon>Pseudomonadati</taxon>
        <taxon>Pseudomonadota</taxon>
        <taxon>Betaproteobacteria</taxon>
        <taxon>Burkholderiales</taxon>
        <taxon>Sphaerotilaceae</taxon>
        <taxon>Piscinibacter</taxon>
    </lineage>
</organism>
<dbReference type="PANTHER" id="PTHR23152">
    <property type="entry name" value="2-OXOGLUTARATE DEHYDROGENASE"/>
    <property type="match status" value="1"/>
</dbReference>
<evidence type="ECO:0000256" key="2">
    <source>
        <dbReference type="ARBA" id="ARBA00003906"/>
    </source>
</evidence>
<evidence type="ECO:0000259" key="12">
    <source>
        <dbReference type="SMART" id="SM00861"/>
    </source>
</evidence>
<dbReference type="Pfam" id="PF02779">
    <property type="entry name" value="Transket_pyr"/>
    <property type="match status" value="1"/>
</dbReference>
<dbReference type="InterPro" id="IPR031717">
    <property type="entry name" value="ODO-1/KGD_C"/>
</dbReference>
<evidence type="ECO:0000256" key="11">
    <source>
        <dbReference type="ARBA" id="ARBA00051911"/>
    </source>
</evidence>
<feature type="domain" description="Transketolase-like pyrimidine-binding" evidence="12">
    <location>
        <begin position="598"/>
        <end position="795"/>
    </location>
</feature>
<evidence type="ECO:0000256" key="5">
    <source>
        <dbReference type="ARBA" id="ARBA00012280"/>
    </source>
</evidence>
<accession>A0A7Y6NN13</accession>
<dbReference type="InterPro" id="IPR011603">
    <property type="entry name" value="2oxoglutarate_DH_E1"/>
</dbReference>
<dbReference type="InterPro" id="IPR029061">
    <property type="entry name" value="THDP-binding"/>
</dbReference>
<dbReference type="InterPro" id="IPR005475">
    <property type="entry name" value="Transketolase-like_Pyr-bd"/>
</dbReference>
<dbReference type="InterPro" id="IPR001017">
    <property type="entry name" value="DH_E1"/>
</dbReference>
<evidence type="ECO:0000256" key="6">
    <source>
        <dbReference type="ARBA" id="ARBA00013321"/>
    </source>
</evidence>
<dbReference type="AlphaFoldDB" id="A0A7Y6NN13"/>
<evidence type="ECO:0000256" key="3">
    <source>
        <dbReference type="ARBA" id="ARBA00006936"/>
    </source>
</evidence>
<dbReference type="GO" id="GO:0006099">
    <property type="term" value="P:tricarboxylic acid cycle"/>
    <property type="evidence" value="ECO:0007669"/>
    <property type="project" value="TreeGrafter"/>
</dbReference>
<comment type="cofactor">
    <cofactor evidence="1">
        <name>thiamine diphosphate</name>
        <dbReference type="ChEBI" id="CHEBI:58937"/>
    </cofactor>
</comment>
<evidence type="ECO:0000256" key="7">
    <source>
        <dbReference type="ARBA" id="ARBA00023002"/>
    </source>
</evidence>
<dbReference type="Gene3D" id="1.10.287.1150">
    <property type="entry name" value="TPP helical domain"/>
    <property type="match status" value="1"/>
</dbReference>
<keyword evidence="9" id="KW-0324">Glycolysis</keyword>
<keyword evidence="8" id="KW-0786">Thiamine pyrophosphate</keyword>
<dbReference type="Proteomes" id="UP000529637">
    <property type="component" value="Unassembled WGS sequence"/>
</dbReference>
<dbReference type="CDD" id="cd02016">
    <property type="entry name" value="TPP_E1_OGDC_like"/>
    <property type="match status" value="1"/>
</dbReference>
<dbReference type="InterPro" id="IPR042179">
    <property type="entry name" value="KGD_C_sf"/>
</dbReference>
<dbReference type="EMBL" id="JABWMJ010000004">
    <property type="protein sequence ID" value="NUZ06177.1"/>
    <property type="molecule type" value="Genomic_DNA"/>
</dbReference>
<dbReference type="NCBIfam" id="NF006914">
    <property type="entry name" value="PRK09404.1"/>
    <property type="match status" value="1"/>
</dbReference>
<sequence>MMQEYRSNSYLFGGNAPYVEELYEAYLDNPGSVPDNWRAYFDALQNVPAADGSTNPDIAHAPVVESFAQRAKANAFNNKVSGSELAVARRQVHVQSLIAAYRVLGSRWADLDPLKRQERPRLPELEPGFYDLTEADMDMSFSATNTYFSKAEQSTLREIVQALRETYCGTIGSEYMHITDPAEKRWWQERLESVRAKPNFEAQKKVHILERLTAAEGLERYLHTKYVGQKRFSLEGGESFIACMDELIQRAGKAGVQEIVIGMAHRGRLNVLVNTLGKVPKQLFAEFDHTAPEELPSGDVKYHQGFSSDITTEGGPVHLSLAFNPSHLEIVNPVVEGSVKARLDRRGDKEGDTVLPILVHGDAAFAGQGVVMETLALAQTRGYYTGGTVHVVINNQIGFTTSDPRDTRSTLYCTDVVKMIEAPVLHVNGDDAEAVVLASQMALDYRQQFNKDVVVDIVCFRKLGHNEQDTPALTQPLMYKKIAQHPGTRKLYGDKLVAQGVLPPEGPDEMVKAFRAAMDAGKSSYDPVLTNYKSKFAVDWAPFLGKKWTDAADTALPMAEIKRLAERITTVPDNFKVHPLVEKVLADRAAMGRGEARVDWGMGEHLAYASLVASGYAVRLSGEDSGRGTFTHRHAVLHDQNREKWDEGTYTPLQHVTEGQAPFVVIDSLLSEEAVLGFEYGYASAEPNTLVIWEAQFGDFVNGAQVVIDQFIASGEVKWGRANGIVLMLPHGYEGQGPEHSSARLERFMQLAADNNMQIVQPTSASQIFHVLRRQMVRMFRKPLIIMSPKSLLRHKDASSPLSEFTKGEFKTVIGEQSTEVNAEKVRRVIVCSGKVYYDLVKARTERKNVDAVILRVEQLYPFPHKAFAAELRKYPNATEIVWCQDEPQNQGAWFFVQHYLHENMADGQRLGYAGRPASASPAVGYVHLHQEQQKALLEQAFSKLKGFVLTK</sequence>
<proteinExistence type="inferred from homology"/>
<dbReference type="RefSeq" id="WP_176069214.1">
    <property type="nucleotide sequence ID" value="NZ_JABWMJ010000004.1"/>
</dbReference>
<dbReference type="GO" id="GO:0004591">
    <property type="term" value="F:oxoglutarate dehydrogenase (succinyl-transferring) activity"/>
    <property type="evidence" value="ECO:0007669"/>
    <property type="project" value="UniProtKB-EC"/>
</dbReference>